<gene>
    <name evidence="1" type="ORF">NLO413_0158</name>
</gene>
<keyword evidence="2" id="KW-1185">Reference proteome</keyword>
<organism evidence="1 2">
    <name type="scientific">Candidatus Neoehrlichia procyonis str. RAC413</name>
    <dbReference type="NCBI Taxonomy" id="1359163"/>
    <lineage>
        <taxon>Bacteria</taxon>
        <taxon>Pseudomonadati</taxon>
        <taxon>Pseudomonadota</taxon>
        <taxon>Alphaproteobacteria</taxon>
        <taxon>Rickettsiales</taxon>
        <taxon>Anaplasmataceae</taxon>
        <taxon>Candidatus Neoehrlichia</taxon>
    </lineage>
</organism>
<sequence length="39" mass="4700">MIINSINNNYLRYLQLLYDNTCINSNLIALYFKIIDKLF</sequence>
<reference evidence="1 2" key="1">
    <citation type="submission" date="2015-02" db="EMBL/GenBank/DDBJ databases">
        <title>Genome Sequencing of Rickettsiales.</title>
        <authorList>
            <person name="Daugherty S.C."/>
            <person name="Su Q."/>
            <person name="Abolude K."/>
            <person name="Beier-Sexton M."/>
            <person name="Carlyon J.A."/>
            <person name="Carter R."/>
            <person name="Day N.P."/>
            <person name="Dumler S.J."/>
            <person name="Dyachenko V."/>
            <person name="Godinez A."/>
            <person name="Kurtti T.J."/>
            <person name="Lichay M."/>
            <person name="Mullins K.E."/>
            <person name="Ott S."/>
            <person name="Pappas-Brown V."/>
            <person name="Paris D.H."/>
            <person name="Patel P."/>
            <person name="Richards A.L."/>
            <person name="Sadzewicz L."/>
            <person name="Sears K."/>
            <person name="Seidman D."/>
            <person name="Sengamalay N."/>
            <person name="Stenos J."/>
            <person name="Tallon L.J."/>
            <person name="Vincent G."/>
            <person name="Fraser C.M."/>
            <person name="Munderloh U."/>
            <person name="Dunning-Hotopp J.C."/>
        </authorList>
    </citation>
    <scope>NUCLEOTIDE SEQUENCE [LARGE SCALE GENOMIC DNA]</scope>
    <source>
        <strain evidence="1 2">RAC413</strain>
    </source>
</reference>
<evidence type="ECO:0000313" key="1">
    <source>
        <dbReference type="EMBL" id="KJV68793.1"/>
    </source>
</evidence>
<dbReference type="AlphaFoldDB" id="A0A0F3NL62"/>
<name>A0A0F3NL62_9RICK</name>
<protein>
    <submittedName>
        <fullName evidence="1">Uncharacterized protein</fullName>
    </submittedName>
</protein>
<dbReference type="EMBL" id="LANX01000001">
    <property type="protein sequence ID" value="KJV68793.1"/>
    <property type="molecule type" value="Genomic_DNA"/>
</dbReference>
<dbReference type="Proteomes" id="UP000033562">
    <property type="component" value="Unassembled WGS sequence"/>
</dbReference>
<evidence type="ECO:0000313" key="2">
    <source>
        <dbReference type="Proteomes" id="UP000033562"/>
    </source>
</evidence>
<accession>A0A0F3NL62</accession>
<comment type="caution">
    <text evidence="1">The sequence shown here is derived from an EMBL/GenBank/DDBJ whole genome shotgun (WGS) entry which is preliminary data.</text>
</comment>
<proteinExistence type="predicted"/>